<dbReference type="GO" id="GO:0016810">
    <property type="term" value="F:hydrolase activity, acting on carbon-nitrogen (but not peptide) bonds"/>
    <property type="evidence" value="ECO:0007669"/>
    <property type="project" value="InterPro"/>
</dbReference>
<dbReference type="EMBL" id="CAEZXX010000131">
    <property type="protein sequence ID" value="CAB4720276.1"/>
    <property type="molecule type" value="Genomic_DNA"/>
</dbReference>
<dbReference type="Gene3D" id="3.20.20.370">
    <property type="entry name" value="Glycoside hydrolase/deacetylase"/>
    <property type="match status" value="1"/>
</dbReference>
<accession>A0A6J6RB20</accession>
<keyword evidence="1" id="KW-0479">Metal-binding</keyword>
<name>A0A6J6RB20_9ZZZZ</name>
<sequence length="219" mass="23519">MKRVTITFDNGPTAGVTDEVLEVLAAHGVVATFFVIGQKAATYEGRVRARRAAELGHRVGNHTWTHSVPFGELDDRAVQYEIDDTVRLVNALGGEGLLFRPYGVGGVMDHRLMSPFGAAHLASIGATVVSWTCVPGDWYDQAGWVERALADIDASDWSVVVLHDVADACSARLSEFLTAAATRRVEFRQDFPDGCVHLAAGVPTAEYAALRVDEVAPGA</sequence>
<evidence type="ECO:0000313" key="6">
    <source>
        <dbReference type="EMBL" id="CAB4859261.1"/>
    </source>
</evidence>
<proteinExistence type="predicted"/>
<dbReference type="CDD" id="cd10917">
    <property type="entry name" value="CE4_NodB_like_6s_7s"/>
    <property type="match status" value="1"/>
</dbReference>
<dbReference type="PANTHER" id="PTHR10587">
    <property type="entry name" value="GLYCOSYL TRANSFERASE-RELATED"/>
    <property type="match status" value="1"/>
</dbReference>
<evidence type="ECO:0000259" key="3">
    <source>
        <dbReference type="PROSITE" id="PS51677"/>
    </source>
</evidence>
<dbReference type="AlphaFoldDB" id="A0A6J6RB20"/>
<evidence type="ECO:0000256" key="1">
    <source>
        <dbReference type="ARBA" id="ARBA00022723"/>
    </source>
</evidence>
<dbReference type="InterPro" id="IPR002509">
    <property type="entry name" value="NODB_dom"/>
</dbReference>
<organism evidence="4">
    <name type="scientific">freshwater metagenome</name>
    <dbReference type="NCBI Taxonomy" id="449393"/>
    <lineage>
        <taxon>unclassified sequences</taxon>
        <taxon>metagenomes</taxon>
        <taxon>ecological metagenomes</taxon>
    </lineage>
</organism>
<keyword evidence="2" id="KW-0378">Hydrolase</keyword>
<gene>
    <name evidence="4" type="ORF">UFOPK2602_01686</name>
    <name evidence="5" type="ORF">UFOPK2806_01427</name>
    <name evidence="6" type="ORF">UFOPK3417_00131</name>
    <name evidence="7" type="ORF">UFOPK4306_00818</name>
</gene>
<dbReference type="EMBL" id="CAFBQP010000024">
    <property type="protein sequence ID" value="CAB5058831.1"/>
    <property type="molecule type" value="Genomic_DNA"/>
</dbReference>
<evidence type="ECO:0000313" key="4">
    <source>
        <dbReference type="EMBL" id="CAB4720276.1"/>
    </source>
</evidence>
<evidence type="ECO:0000313" key="7">
    <source>
        <dbReference type="EMBL" id="CAB5058831.1"/>
    </source>
</evidence>
<evidence type="ECO:0000256" key="2">
    <source>
        <dbReference type="ARBA" id="ARBA00022801"/>
    </source>
</evidence>
<dbReference type="GO" id="GO:0046872">
    <property type="term" value="F:metal ion binding"/>
    <property type="evidence" value="ECO:0007669"/>
    <property type="project" value="UniProtKB-KW"/>
</dbReference>
<dbReference type="GO" id="GO:0005975">
    <property type="term" value="P:carbohydrate metabolic process"/>
    <property type="evidence" value="ECO:0007669"/>
    <property type="project" value="InterPro"/>
</dbReference>
<dbReference type="Pfam" id="PF01522">
    <property type="entry name" value="Polysacc_deac_1"/>
    <property type="match status" value="1"/>
</dbReference>
<dbReference type="PANTHER" id="PTHR10587:SF133">
    <property type="entry name" value="CHITIN DEACETYLASE 1-RELATED"/>
    <property type="match status" value="1"/>
</dbReference>
<reference evidence="4" key="1">
    <citation type="submission" date="2020-05" db="EMBL/GenBank/DDBJ databases">
        <authorList>
            <person name="Chiriac C."/>
            <person name="Salcher M."/>
            <person name="Ghai R."/>
            <person name="Kavagutti S V."/>
        </authorList>
    </citation>
    <scope>NUCLEOTIDE SEQUENCE</scope>
</reference>
<feature type="domain" description="NodB homology" evidence="3">
    <location>
        <begin position="2"/>
        <end position="188"/>
    </location>
</feature>
<evidence type="ECO:0000313" key="5">
    <source>
        <dbReference type="EMBL" id="CAB4757584.1"/>
    </source>
</evidence>
<dbReference type="SUPFAM" id="SSF88713">
    <property type="entry name" value="Glycoside hydrolase/deacetylase"/>
    <property type="match status" value="1"/>
</dbReference>
<dbReference type="InterPro" id="IPR050248">
    <property type="entry name" value="Polysacc_deacetylase_ArnD"/>
</dbReference>
<protein>
    <submittedName>
        <fullName evidence="4">Unannotated protein</fullName>
    </submittedName>
</protein>
<dbReference type="GO" id="GO:0016020">
    <property type="term" value="C:membrane"/>
    <property type="evidence" value="ECO:0007669"/>
    <property type="project" value="TreeGrafter"/>
</dbReference>
<dbReference type="InterPro" id="IPR011330">
    <property type="entry name" value="Glyco_hydro/deAcase_b/a-brl"/>
</dbReference>
<dbReference type="EMBL" id="CAFBLR010000005">
    <property type="protein sequence ID" value="CAB4859261.1"/>
    <property type="molecule type" value="Genomic_DNA"/>
</dbReference>
<dbReference type="EMBL" id="CAEZYY010000018">
    <property type="protein sequence ID" value="CAB4757584.1"/>
    <property type="molecule type" value="Genomic_DNA"/>
</dbReference>
<dbReference type="PROSITE" id="PS51677">
    <property type="entry name" value="NODB"/>
    <property type="match status" value="1"/>
</dbReference>